<dbReference type="Proteomes" id="UP000250266">
    <property type="component" value="Unassembled WGS sequence"/>
</dbReference>
<gene>
    <name evidence="3" type="ORF">K432DRAFT_236216</name>
</gene>
<feature type="domain" description="Transcription factor TFIIIC triple barrel" evidence="2">
    <location>
        <begin position="17"/>
        <end position="145"/>
    </location>
</feature>
<dbReference type="AlphaFoldDB" id="A0A8E2EDJ9"/>
<dbReference type="Pfam" id="PF10419">
    <property type="entry name" value="TFIIIC_sub6"/>
    <property type="match status" value="1"/>
</dbReference>
<name>A0A8E2EDJ9_9PEZI</name>
<keyword evidence="4" id="KW-1185">Reference proteome</keyword>
<dbReference type="Gene3D" id="2.60.40.4370">
    <property type="match status" value="1"/>
</dbReference>
<organism evidence="3 4">
    <name type="scientific">Lepidopterella palustris CBS 459.81</name>
    <dbReference type="NCBI Taxonomy" id="1314670"/>
    <lineage>
        <taxon>Eukaryota</taxon>
        <taxon>Fungi</taxon>
        <taxon>Dikarya</taxon>
        <taxon>Ascomycota</taxon>
        <taxon>Pezizomycotina</taxon>
        <taxon>Dothideomycetes</taxon>
        <taxon>Pleosporomycetidae</taxon>
        <taxon>Mytilinidiales</taxon>
        <taxon>Argynnaceae</taxon>
        <taxon>Lepidopterella</taxon>
    </lineage>
</organism>
<reference evidence="3 4" key="1">
    <citation type="journal article" date="2016" name="Nat. Commun.">
        <title>Ectomycorrhizal ecology is imprinted in the genome of the dominant symbiotic fungus Cenococcum geophilum.</title>
        <authorList>
            <consortium name="DOE Joint Genome Institute"/>
            <person name="Peter M."/>
            <person name="Kohler A."/>
            <person name="Ohm R.A."/>
            <person name="Kuo A."/>
            <person name="Krutzmann J."/>
            <person name="Morin E."/>
            <person name="Arend M."/>
            <person name="Barry K.W."/>
            <person name="Binder M."/>
            <person name="Choi C."/>
            <person name="Clum A."/>
            <person name="Copeland A."/>
            <person name="Grisel N."/>
            <person name="Haridas S."/>
            <person name="Kipfer T."/>
            <person name="LaButti K."/>
            <person name="Lindquist E."/>
            <person name="Lipzen A."/>
            <person name="Maire R."/>
            <person name="Meier B."/>
            <person name="Mihaltcheva S."/>
            <person name="Molinier V."/>
            <person name="Murat C."/>
            <person name="Poggeler S."/>
            <person name="Quandt C.A."/>
            <person name="Sperisen C."/>
            <person name="Tritt A."/>
            <person name="Tisserant E."/>
            <person name="Crous P.W."/>
            <person name="Henrissat B."/>
            <person name="Nehls U."/>
            <person name="Egli S."/>
            <person name="Spatafora J.W."/>
            <person name="Grigoriev I.V."/>
            <person name="Martin F.M."/>
        </authorList>
    </citation>
    <scope>NUCLEOTIDE SEQUENCE [LARGE SCALE GENOMIC DNA]</scope>
    <source>
        <strain evidence="3 4">CBS 459.81</strain>
    </source>
</reference>
<protein>
    <recommendedName>
        <fullName evidence="2">Transcription factor TFIIIC triple barrel domain-containing protein</fullName>
    </recommendedName>
</protein>
<evidence type="ECO:0000313" key="3">
    <source>
        <dbReference type="EMBL" id="OCK82002.1"/>
    </source>
</evidence>
<dbReference type="EMBL" id="KV744902">
    <property type="protein sequence ID" value="OCK82002.1"/>
    <property type="molecule type" value="Genomic_DNA"/>
</dbReference>
<feature type="compositionally biased region" description="Polar residues" evidence="1">
    <location>
        <begin position="317"/>
        <end position="333"/>
    </location>
</feature>
<feature type="region of interest" description="Disordered" evidence="1">
    <location>
        <begin position="142"/>
        <end position="162"/>
    </location>
</feature>
<evidence type="ECO:0000256" key="1">
    <source>
        <dbReference type="SAM" id="MobiDB-lite"/>
    </source>
</evidence>
<feature type="region of interest" description="Disordered" evidence="1">
    <location>
        <begin position="236"/>
        <end position="348"/>
    </location>
</feature>
<feature type="region of interest" description="Disordered" evidence="1">
    <location>
        <begin position="29"/>
        <end position="72"/>
    </location>
</feature>
<dbReference type="OrthoDB" id="1877767at2759"/>
<accession>A0A8E2EDJ9</accession>
<feature type="compositionally biased region" description="Basic residues" evidence="1">
    <location>
        <begin position="145"/>
        <end position="157"/>
    </location>
</feature>
<evidence type="ECO:0000259" key="2">
    <source>
        <dbReference type="Pfam" id="PF10419"/>
    </source>
</evidence>
<dbReference type="InterPro" id="IPR019481">
    <property type="entry name" value="TFIIIC_triple_barrel"/>
</dbReference>
<sequence>MNEAEEDEWEYEYDESEVEHFYITLDLSGAAPDKLNTSSRSQPNRPPQQAENAQQNGEQSMTDRPDPNTADLDGIQLLDLHTPNPLIHYQGQVLSCQWASTIGTDMLFAEPPSDREWPSEPLRSLPSFDLLGISSAKLVATRSQLRTRPRTRQRRPRTPKEGNTRVLDHVAFVNDDSAADRPAIVRPVNDKSVADQHAIARPVNDSSAVDEQTIVRLTPDPQKSRINQANFLNRLNSIKANKGEPDRASGKASRSTRRAVALNRPEELDSDYGEGGTVSGGLMNSHVFDEASTQPMEDADSRVSDGPEDGPEDEYGVTTNDPIAESSQKNAGGTPQGDLDIVMGEGGA</sequence>
<proteinExistence type="predicted"/>
<feature type="compositionally biased region" description="Low complexity" evidence="1">
    <location>
        <begin position="47"/>
        <end position="59"/>
    </location>
</feature>
<feature type="compositionally biased region" description="Acidic residues" evidence="1">
    <location>
        <begin position="306"/>
        <end position="315"/>
    </location>
</feature>
<evidence type="ECO:0000313" key="4">
    <source>
        <dbReference type="Proteomes" id="UP000250266"/>
    </source>
</evidence>